<proteinExistence type="inferred from homology"/>
<accession>A0A839IKP3</accession>
<gene>
    <name evidence="3" type="ORF">H4O21_04805</name>
</gene>
<dbReference type="InterPro" id="IPR003719">
    <property type="entry name" value="Phenazine_PhzF-like"/>
</dbReference>
<dbReference type="Gene3D" id="3.10.310.10">
    <property type="entry name" value="Diaminopimelate Epimerase, Chain A, domain 1"/>
    <property type="match status" value="2"/>
</dbReference>
<dbReference type="Pfam" id="PF02567">
    <property type="entry name" value="PhzC-PhzF"/>
    <property type="match status" value="1"/>
</dbReference>
<dbReference type="PANTHER" id="PTHR13774:SF32">
    <property type="entry name" value="ANTISENSE-ENHANCING SEQUENCE 1"/>
    <property type="match status" value="1"/>
</dbReference>
<reference evidence="3 4" key="1">
    <citation type="submission" date="2020-08" db="EMBL/GenBank/DDBJ databases">
        <title>Oceanospirillum sp. nov. isolated from marine sediment.</title>
        <authorList>
            <person name="Ji X."/>
        </authorList>
    </citation>
    <scope>NUCLEOTIDE SEQUENCE [LARGE SCALE GENOMIC DNA]</scope>
    <source>
        <strain evidence="3 4">D5</strain>
    </source>
</reference>
<feature type="active site" evidence="2">
    <location>
        <position position="48"/>
    </location>
</feature>
<evidence type="ECO:0000313" key="3">
    <source>
        <dbReference type="EMBL" id="MBB1485933.1"/>
    </source>
</evidence>
<dbReference type="GO" id="GO:0005737">
    <property type="term" value="C:cytoplasm"/>
    <property type="evidence" value="ECO:0007669"/>
    <property type="project" value="TreeGrafter"/>
</dbReference>
<protein>
    <submittedName>
        <fullName evidence="3">PhzF family phenazine biosynthesis protein</fullName>
    </submittedName>
</protein>
<dbReference type="SUPFAM" id="SSF54506">
    <property type="entry name" value="Diaminopimelate epimerase-like"/>
    <property type="match status" value="1"/>
</dbReference>
<dbReference type="PANTHER" id="PTHR13774">
    <property type="entry name" value="PHENAZINE BIOSYNTHESIS PROTEIN"/>
    <property type="match status" value="1"/>
</dbReference>
<name>A0A839IKP3_9GAMM</name>
<dbReference type="PIRSF" id="PIRSF016184">
    <property type="entry name" value="PhzC_PhzF"/>
    <property type="match status" value="1"/>
</dbReference>
<dbReference type="RefSeq" id="WP_182807718.1">
    <property type="nucleotide sequence ID" value="NZ_JACJFM010000004.1"/>
</dbReference>
<dbReference type="AlphaFoldDB" id="A0A839IKP3"/>
<evidence type="ECO:0000313" key="4">
    <source>
        <dbReference type="Proteomes" id="UP000565262"/>
    </source>
</evidence>
<comment type="similarity">
    <text evidence="1">Belongs to the PhzF family.</text>
</comment>
<comment type="caution">
    <text evidence="3">The sequence shown here is derived from an EMBL/GenBank/DDBJ whole genome shotgun (WGS) entry which is preliminary data.</text>
</comment>
<dbReference type="EMBL" id="JACJFM010000004">
    <property type="protein sequence ID" value="MBB1485933.1"/>
    <property type="molecule type" value="Genomic_DNA"/>
</dbReference>
<dbReference type="Proteomes" id="UP000565262">
    <property type="component" value="Unassembled WGS sequence"/>
</dbReference>
<dbReference type="NCBIfam" id="TIGR00654">
    <property type="entry name" value="PhzF_family"/>
    <property type="match status" value="1"/>
</dbReference>
<keyword evidence="4" id="KW-1185">Reference proteome</keyword>
<sequence length="298" mass="32092">MRKVYPYTLLDVFTDQIFGGNQLAVFTQAEGLSDEQMQKIANEMNLMETTFVLEGETEKAPRVRIFTTVDEMPFAGHPTIGTAICLAINQHCEGQVTDWELQENVGPVPVTVDGTCDVFSAELTTAVLPELSASALNREQMAALLSLPVQALVSAPKKGNCGAPFTLIELKDKTAVDNVQIQSADKSLLFADDDWPAFYFFCRDGHKLYARMICQEVNLVEDPATGSAAAALSGYLAHSMQLDSGIHHFVIEQGVSMGRPATIGLSISVAEGQQGLSGVEKVTVSGQAVVTGEGYLKL</sequence>
<evidence type="ECO:0000256" key="1">
    <source>
        <dbReference type="ARBA" id="ARBA00008270"/>
    </source>
</evidence>
<organism evidence="3 4">
    <name type="scientific">Oceanospirillum sediminis</name>
    <dbReference type="NCBI Taxonomy" id="2760088"/>
    <lineage>
        <taxon>Bacteria</taxon>
        <taxon>Pseudomonadati</taxon>
        <taxon>Pseudomonadota</taxon>
        <taxon>Gammaproteobacteria</taxon>
        <taxon>Oceanospirillales</taxon>
        <taxon>Oceanospirillaceae</taxon>
        <taxon>Oceanospirillum</taxon>
    </lineage>
</organism>
<evidence type="ECO:0000256" key="2">
    <source>
        <dbReference type="PIRSR" id="PIRSR016184-1"/>
    </source>
</evidence>
<dbReference type="GO" id="GO:0016853">
    <property type="term" value="F:isomerase activity"/>
    <property type="evidence" value="ECO:0007669"/>
    <property type="project" value="TreeGrafter"/>
</dbReference>